<feature type="transmembrane region" description="Helical" evidence="6">
    <location>
        <begin position="242"/>
        <end position="270"/>
    </location>
</feature>
<keyword evidence="4" id="KW-0804">Transcription</keyword>
<dbReference type="AlphaFoldDB" id="G7JYG9"/>
<reference evidence="8" key="3">
    <citation type="submission" date="2015-04" db="UniProtKB">
        <authorList>
            <consortium name="EnsemblPlants"/>
        </authorList>
    </citation>
    <scope>IDENTIFICATION</scope>
    <source>
        <strain evidence="8">cv. Jemalong A17</strain>
    </source>
</reference>
<dbReference type="EnsemblPlants" id="AES98289">
    <property type="protein sequence ID" value="AES98289"/>
    <property type="gene ID" value="MTR_5g066660"/>
</dbReference>
<dbReference type="GO" id="GO:0005634">
    <property type="term" value="C:nucleus"/>
    <property type="evidence" value="ECO:0007669"/>
    <property type="project" value="UniProtKB-SubCell"/>
</dbReference>
<dbReference type="EMBL" id="CM001221">
    <property type="protein sequence ID" value="AES98289.1"/>
    <property type="molecule type" value="Genomic_DNA"/>
</dbReference>
<protein>
    <submittedName>
        <fullName evidence="7">Transmembrane protein, putative</fullName>
    </submittedName>
</protein>
<proteinExistence type="predicted"/>
<evidence type="ECO:0000313" key="9">
    <source>
        <dbReference type="Proteomes" id="UP000002051"/>
    </source>
</evidence>
<evidence type="ECO:0000313" key="8">
    <source>
        <dbReference type="EnsemblPlants" id="AES98289"/>
    </source>
</evidence>
<keyword evidence="3" id="KW-0238">DNA-binding</keyword>
<reference evidence="7 9" key="1">
    <citation type="journal article" date="2011" name="Nature">
        <title>The Medicago genome provides insight into the evolution of rhizobial symbioses.</title>
        <authorList>
            <person name="Young N.D."/>
            <person name="Debelle F."/>
            <person name="Oldroyd G.E."/>
            <person name="Geurts R."/>
            <person name="Cannon S.B."/>
            <person name="Udvardi M.K."/>
            <person name="Benedito V.A."/>
            <person name="Mayer K.F."/>
            <person name="Gouzy J."/>
            <person name="Schoof H."/>
            <person name="Van de Peer Y."/>
            <person name="Proost S."/>
            <person name="Cook D.R."/>
            <person name="Meyers B.C."/>
            <person name="Spannagl M."/>
            <person name="Cheung F."/>
            <person name="De Mita S."/>
            <person name="Krishnakumar V."/>
            <person name="Gundlach H."/>
            <person name="Zhou S."/>
            <person name="Mudge J."/>
            <person name="Bharti A.K."/>
            <person name="Murray J.D."/>
            <person name="Naoumkina M.A."/>
            <person name="Rosen B."/>
            <person name="Silverstein K.A."/>
            <person name="Tang H."/>
            <person name="Rombauts S."/>
            <person name="Zhao P.X."/>
            <person name="Zhou P."/>
            <person name="Barbe V."/>
            <person name="Bardou P."/>
            <person name="Bechner M."/>
            <person name="Bellec A."/>
            <person name="Berger A."/>
            <person name="Berges H."/>
            <person name="Bidwell S."/>
            <person name="Bisseling T."/>
            <person name="Choisne N."/>
            <person name="Couloux A."/>
            <person name="Denny R."/>
            <person name="Deshpande S."/>
            <person name="Dai X."/>
            <person name="Doyle J.J."/>
            <person name="Dudez A.M."/>
            <person name="Farmer A.D."/>
            <person name="Fouteau S."/>
            <person name="Franken C."/>
            <person name="Gibelin C."/>
            <person name="Gish J."/>
            <person name="Goldstein S."/>
            <person name="Gonzalez A.J."/>
            <person name="Green P.J."/>
            <person name="Hallab A."/>
            <person name="Hartog M."/>
            <person name="Hua A."/>
            <person name="Humphray S.J."/>
            <person name="Jeong D.H."/>
            <person name="Jing Y."/>
            <person name="Jocker A."/>
            <person name="Kenton S.M."/>
            <person name="Kim D.J."/>
            <person name="Klee K."/>
            <person name="Lai H."/>
            <person name="Lang C."/>
            <person name="Lin S."/>
            <person name="Macmil S.L."/>
            <person name="Magdelenat G."/>
            <person name="Matthews L."/>
            <person name="McCorrison J."/>
            <person name="Monaghan E.L."/>
            <person name="Mun J.H."/>
            <person name="Najar F.Z."/>
            <person name="Nicholson C."/>
            <person name="Noirot C."/>
            <person name="O'Bleness M."/>
            <person name="Paule C.R."/>
            <person name="Poulain J."/>
            <person name="Prion F."/>
            <person name="Qin B."/>
            <person name="Qu C."/>
            <person name="Retzel E.F."/>
            <person name="Riddle C."/>
            <person name="Sallet E."/>
            <person name="Samain S."/>
            <person name="Samson N."/>
            <person name="Sanders I."/>
            <person name="Saurat O."/>
            <person name="Scarpelli C."/>
            <person name="Schiex T."/>
            <person name="Segurens B."/>
            <person name="Severin A.J."/>
            <person name="Sherrier D.J."/>
            <person name="Shi R."/>
            <person name="Sims S."/>
            <person name="Singer S.R."/>
            <person name="Sinharoy S."/>
            <person name="Sterck L."/>
            <person name="Viollet A."/>
            <person name="Wang B.B."/>
            <person name="Wang K."/>
            <person name="Wang M."/>
            <person name="Wang X."/>
            <person name="Warfsmann J."/>
            <person name="Weissenbach J."/>
            <person name="White D.D."/>
            <person name="White J.D."/>
            <person name="Wiley G.B."/>
            <person name="Wincker P."/>
            <person name="Xing Y."/>
            <person name="Yang L."/>
            <person name="Yao Z."/>
            <person name="Ying F."/>
            <person name="Zhai J."/>
            <person name="Zhou L."/>
            <person name="Zuber A."/>
            <person name="Denarie J."/>
            <person name="Dixon R.A."/>
            <person name="May G.D."/>
            <person name="Schwartz D.C."/>
            <person name="Rogers J."/>
            <person name="Quetier F."/>
            <person name="Town C.D."/>
            <person name="Roe B.A."/>
        </authorList>
    </citation>
    <scope>NUCLEOTIDE SEQUENCE [LARGE SCALE GENOMIC DNA]</scope>
    <source>
        <strain evidence="7">A17</strain>
        <strain evidence="8 9">cv. Jemalong A17</strain>
    </source>
</reference>
<name>G7JYG9_MEDTR</name>
<evidence type="ECO:0000256" key="6">
    <source>
        <dbReference type="SAM" id="Phobius"/>
    </source>
</evidence>
<dbReference type="Gene3D" id="2.40.330.10">
    <property type="entry name" value="DNA-binding pseudobarrel domain"/>
    <property type="match status" value="1"/>
</dbReference>
<sequence>MEGCGIEILLSYHCLIGPLLKNPASSFESDVNKYYVKFMTYIVEYDVEEGVVMLPNMFMNDFGDQVQRFATLIDAKRNQFEVLVERIDGSVFFSKGWKSLRDFYGINLGAWVSLIFVDQMKFVIKLKDRFASDKLTSDELGSDDVITSGAVYLQEQFSSDALMLIYEGEVAKMMDIGTTSIKLVDDCGNGWGCVLIFGSTPYQHAMIGGMWKCFVDVHRLRKWGKIRLGVSMVGENDKIYSLLVSIGGCGWFIVDGIFQFILMFSLSVLMEFYNLF</sequence>
<keyword evidence="2" id="KW-0805">Transcription regulation</keyword>
<gene>
    <name evidence="7" type="ordered locus">MTR_5g066660</name>
</gene>
<keyword evidence="9" id="KW-1185">Reference proteome</keyword>
<dbReference type="InterPro" id="IPR015300">
    <property type="entry name" value="DNA-bd_pseudobarrel_sf"/>
</dbReference>
<comment type="subcellular location">
    <subcellularLocation>
        <location evidence="1">Nucleus</location>
    </subcellularLocation>
</comment>
<keyword evidence="6" id="KW-0472">Membrane</keyword>
<accession>G7JYG9</accession>
<evidence type="ECO:0000256" key="1">
    <source>
        <dbReference type="ARBA" id="ARBA00004123"/>
    </source>
</evidence>
<keyword evidence="6" id="KW-1133">Transmembrane helix</keyword>
<keyword evidence="5" id="KW-0539">Nucleus</keyword>
<evidence type="ECO:0000313" key="7">
    <source>
        <dbReference type="EMBL" id="AES98289.1"/>
    </source>
</evidence>
<dbReference type="PaxDb" id="3880-AES98289"/>
<dbReference type="Proteomes" id="UP000002051">
    <property type="component" value="Chromosome 5"/>
</dbReference>
<dbReference type="GO" id="GO:0003677">
    <property type="term" value="F:DNA binding"/>
    <property type="evidence" value="ECO:0007669"/>
    <property type="project" value="UniProtKB-KW"/>
</dbReference>
<keyword evidence="6 7" id="KW-0812">Transmembrane</keyword>
<evidence type="ECO:0000256" key="3">
    <source>
        <dbReference type="ARBA" id="ARBA00023125"/>
    </source>
</evidence>
<reference evidence="7 9" key="2">
    <citation type="journal article" date="2014" name="BMC Genomics">
        <title>An improved genome release (version Mt4.0) for the model legume Medicago truncatula.</title>
        <authorList>
            <person name="Tang H."/>
            <person name="Krishnakumar V."/>
            <person name="Bidwell S."/>
            <person name="Rosen B."/>
            <person name="Chan A."/>
            <person name="Zhou S."/>
            <person name="Gentzbittel L."/>
            <person name="Childs K.L."/>
            <person name="Yandell M."/>
            <person name="Gundlach H."/>
            <person name="Mayer K.F."/>
            <person name="Schwartz D.C."/>
            <person name="Town C.D."/>
        </authorList>
    </citation>
    <scope>GENOME REANNOTATION</scope>
    <source>
        <strain evidence="8 9">cv. Jemalong A17</strain>
    </source>
</reference>
<dbReference type="HOGENOM" id="CLU_089100_0_0_1"/>
<evidence type="ECO:0000256" key="5">
    <source>
        <dbReference type="ARBA" id="ARBA00023242"/>
    </source>
</evidence>
<evidence type="ECO:0000256" key="2">
    <source>
        <dbReference type="ARBA" id="ARBA00023015"/>
    </source>
</evidence>
<dbReference type="SUPFAM" id="SSF101936">
    <property type="entry name" value="DNA-binding pseudobarrel domain"/>
    <property type="match status" value="1"/>
</dbReference>
<evidence type="ECO:0000256" key="4">
    <source>
        <dbReference type="ARBA" id="ARBA00023163"/>
    </source>
</evidence>
<organism evidence="7 9">
    <name type="scientific">Medicago truncatula</name>
    <name type="common">Barrel medic</name>
    <name type="synonym">Medicago tribuloides</name>
    <dbReference type="NCBI Taxonomy" id="3880"/>
    <lineage>
        <taxon>Eukaryota</taxon>
        <taxon>Viridiplantae</taxon>
        <taxon>Streptophyta</taxon>
        <taxon>Embryophyta</taxon>
        <taxon>Tracheophyta</taxon>
        <taxon>Spermatophyta</taxon>
        <taxon>Magnoliopsida</taxon>
        <taxon>eudicotyledons</taxon>
        <taxon>Gunneridae</taxon>
        <taxon>Pentapetalae</taxon>
        <taxon>rosids</taxon>
        <taxon>fabids</taxon>
        <taxon>Fabales</taxon>
        <taxon>Fabaceae</taxon>
        <taxon>Papilionoideae</taxon>
        <taxon>50 kb inversion clade</taxon>
        <taxon>NPAAA clade</taxon>
        <taxon>Hologalegina</taxon>
        <taxon>IRL clade</taxon>
        <taxon>Trifolieae</taxon>
        <taxon>Medicago</taxon>
    </lineage>
</organism>